<evidence type="ECO:0000259" key="6">
    <source>
        <dbReference type="Pfam" id="PF13361"/>
    </source>
</evidence>
<reference evidence="8" key="1">
    <citation type="journal article" date="2006" name="PLoS Biol.">
        <title>Macronuclear genome sequence of the ciliate Tetrahymena thermophila, a model eukaryote.</title>
        <authorList>
            <person name="Eisen J.A."/>
            <person name="Coyne R.S."/>
            <person name="Wu M."/>
            <person name="Wu D."/>
            <person name="Thiagarajan M."/>
            <person name="Wortman J.R."/>
            <person name="Badger J.H."/>
            <person name="Ren Q."/>
            <person name="Amedeo P."/>
            <person name="Jones K.M."/>
            <person name="Tallon L.J."/>
            <person name="Delcher A.L."/>
            <person name="Salzberg S.L."/>
            <person name="Silva J.C."/>
            <person name="Haas B.J."/>
            <person name="Majoros W.H."/>
            <person name="Farzad M."/>
            <person name="Carlton J.M."/>
            <person name="Smith R.K. Jr."/>
            <person name="Garg J."/>
            <person name="Pearlman R.E."/>
            <person name="Karrer K.M."/>
            <person name="Sun L."/>
            <person name="Manning G."/>
            <person name="Elde N.C."/>
            <person name="Turkewitz A.P."/>
            <person name="Asai D.J."/>
            <person name="Wilkes D.E."/>
            <person name="Wang Y."/>
            <person name="Cai H."/>
            <person name="Collins K."/>
            <person name="Stewart B.A."/>
            <person name="Lee S.R."/>
            <person name="Wilamowska K."/>
            <person name="Weinberg Z."/>
            <person name="Ruzzo W.L."/>
            <person name="Wloga D."/>
            <person name="Gaertig J."/>
            <person name="Frankel J."/>
            <person name="Tsao C.-C."/>
            <person name="Gorovsky M.A."/>
            <person name="Keeling P.J."/>
            <person name="Waller R.F."/>
            <person name="Patron N.J."/>
            <person name="Cherry J.M."/>
            <person name="Stover N.A."/>
            <person name="Krieger C.J."/>
            <person name="del Toro C."/>
            <person name="Ryder H.F."/>
            <person name="Williamson S.C."/>
            <person name="Barbeau R.A."/>
            <person name="Hamilton E.P."/>
            <person name="Orias E."/>
        </authorList>
    </citation>
    <scope>NUCLEOTIDE SEQUENCE [LARGE SCALE GENOMIC DNA]</scope>
    <source>
        <strain evidence="8">SB210</strain>
    </source>
</reference>
<keyword evidence="1" id="KW-0547">Nucleotide-binding</keyword>
<dbReference type="Proteomes" id="UP000009168">
    <property type="component" value="Unassembled WGS sequence"/>
</dbReference>
<feature type="domain" description="UvrD-like helicase C-terminal" evidence="6">
    <location>
        <begin position="212"/>
        <end position="317"/>
    </location>
</feature>
<dbReference type="Gene3D" id="3.40.50.300">
    <property type="entry name" value="P-loop containing nucleotide triphosphate hydrolases"/>
    <property type="match status" value="2"/>
</dbReference>
<dbReference type="OrthoDB" id="417752at2759"/>
<evidence type="ECO:0000256" key="5">
    <source>
        <dbReference type="SAM" id="MobiDB-lite"/>
    </source>
</evidence>
<dbReference type="EMBL" id="GG662485">
    <property type="protein sequence ID" value="EAS03381.2"/>
    <property type="molecule type" value="Genomic_DNA"/>
</dbReference>
<dbReference type="GeneID" id="7831754"/>
<evidence type="ECO:0000256" key="3">
    <source>
        <dbReference type="ARBA" id="ARBA00022806"/>
    </source>
</evidence>
<dbReference type="RefSeq" id="XP_001023626.2">
    <property type="nucleotide sequence ID" value="XM_001023626.2"/>
</dbReference>
<evidence type="ECO:0000313" key="8">
    <source>
        <dbReference type="Proteomes" id="UP000009168"/>
    </source>
</evidence>
<proteinExistence type="predicted"/>
<feature type="domain" description="UvrD-like helicase C-terminal" evidence="6">
    <location>
        <begin position="342"/>
        <end position="426"/>
    </location>
</feature>
<dbReference type="eggNOG" id="ENOG502RE2I">
    <property type="taxonomic scope" value="Eukaryota"/>
</dbReference>
<accession>Q245I3</accession>
<dbReference type="STRING" id="312017.Q245I3"/>
<organism evidence="7 8">
    <name type="scientific">Tetrahymena thermophila (strain SB210)</name>
    <dbReference type="NCBI Taxonomy" id="312017"/>
    <lineage>
        <taxon>Eukaryota</taxon>
        <taxon>Sar</taxon>
        <taxon>Alveolata</taxon>
        <taxon>Ciliophora</taxon>
        <taxon>Intramacronucleata</taxon>
        <taxon>Oligohymenophorea</taxon>
        <taxon>Hymenostomatida</taxon>
        <taxon>Tetrahymenina</taxon>
        <taxon>Tetrahymenidae</taxon>
        <taxon>Tetrahymena</taxon>
    </lineage>
</organism>
<dbReference type="PANTHER" id="PTHR11070:SF2">
    <property type="entry name" value="ATP-DEPENDENT DNA HELICASE SRS2"/>
    <property type="match status" value="1"/>
</dbReference>
<dbReference type="GO" id="GO:0003677">
    <property type="term" value="F:DNA binding"/>
    <property type="evidence" value="ECO:0007669"/>
    <property type="project" value="InterPro"/>
</dbReference>
<dbReference type="PANTHER" id="PTHR11070">
    <property type="entry name" value="UVRD / RECB / PCRA DNA HELICASE FAMILY MEMBER"/>
    <property type="match status" value="1"/>
</dbReference>
<dbReference type="InterPro" id="IPR014017">
    <property type="entry name" value="DNA_helicase_UvrD-like_C"/>
</dbReference>
<evidence type="ECO:0000256" key="1">
    <source>
        <dbReference type="ARBA" id="ARBA00022741"/>
    </source>
</evidence>
<dbReference type="CDD" id="cd17932">
    <property type="entry name" value="DEXQc_UvrD"/>
    <property type="match status" value="1"/>
</dbReference>
<protein>
    <submittedName>
        <fullName evidence="7">UvrD/REP helicase family protein</fullName>
    </submittedName>
</protein>
<dbReference type="GO" id="GO:0005524">
    <property type="term" value="F:ATP binding"/>
    <property type="evidence" value="ECO:0007669"/>
    <property type="project" value="UniProtKB-KW"/>
</dbReference>
<dbReference type="InParanoid" id="Q245I3"/>
<dbReference type="Pfam" id="PF13361">
    <property type="entry name" value="UvrD_C"/>
    <property type="match status" value="2"/>
</dbReference>
<dbReference type="InterPro" id="IPR000212">
    <property type="entry name" value="DNA_helicase_UvrD/REP"/>
</dbReference>
<keyword evidence="3 7" id="KW-0347">Helicase</keyword>
<dbReference type="SUPFAM" id="SSF52540">
    <property type="entry name" value="P-loop containing nucleoside triphosphate hydrolases"/>
    <property type="match status" value="1"/>
</dbReference>
<dbReference type="HOGENOM" id="CLU_007751_0_0_1"/>
<dbReference type="Pfam" id="PF13245">
    <property type="entry name" value="AAA_19"/>
    <property type="match status" value="1"/>
</dbReference>
<dbReference type="InterPro" id="IPR027417">
    <property type="entry name" value="P-loop_NTPase"/>
</dbReference>
<name>Q245I3_TETTS</name>
<keyword evidence="2" id="KW-0378">Hydrolase</keyword>
<feature type="compositionally biased region" description="Polar residues" evidence="5">
    <location>
        <begin position="1413"/>
        <end position="1427"/>
    </location>
</feature>
<keyword evidence="8" id="KW-1185">Reference proteome</keyword>
<evidence type="ECO:0000256" key="2">
    <source>
        <dbReference type="ARBA" id="ARBA00022801"/>
    </source>
</evidence>
<evidence type="ECO:0000313" key="7">
    <source>
        <dbReference type="EMBL" id="EAS03381.2"/>
    </source>
</evidence>
<dbReference type="KEGG" id="tet:TTHERM_00730300"/>
<feature type="region of interest" description="Disordered" evidence="5">
    <location>
        <begin position="1401"/>
        <end position="1427"/>
    </location>
</feature>
<keyword evidence="4" id="KW-0067">ATP-binding</keyword>
<dbReference type="GO" id="GO:0003678">
    <property type="term" value="F:DNA helicase activity"/>
    <property type="evidence" value="ECO:0007669"/>
    <property type="project" value="InterPro"/>
</dbReference>
<gene>
    <name evidence="7" type="ORF">TTHERM_00730300</name>
</gene>
<evidence type="ECO:0000256" key="4">
    <source>
        <dbReference type="ARBA" id="ARBA00022840"/>
    </source>
</evidence>
<sequence>MSNKNDFNDCELSEEQKKIVYSDINQNQKIEACAGSGKTTTLIYRVKYLINNKIKPQKIILTTFNIEAAKNLNKKAKQVLETKDQTNLKIVNIDKFIYEIYESNLKINDPLQKKYIKQSLTYISSLVLKYLSSDQGRKILNQYSHFFFDEFQDINDIQYNILMQFCKNNCKIIAIGDEAQNIYSFRNSRLEFIQKKIDDDVEKYQNQKIHIYNLSINFRSQSKIIEFCNQILINIKKSHQMQSAKQSYQEEEKPIVKIYQSKQEQYETIIEEIYDLVQKHKYQLSDIAILSPRNEEIKHIQAILERKNYEVRKNSQNQTIIQQEQQQEEIPYRILQKNSNLLLLNYSKTFDDDDIIAKLTLSTFHSSKGLEWKVVYIVGINDKHFPRAFLAQSNQENTKEKLIEILRTFYVACTRSIDLLNLSFVKDDNKVEFICRFMSQINEKYFQKDEYFKKKNIAKMNLQSYNQQLIKQGENEFQQNLSKTNHKESSLFQIISNFSFNDFEKINQYLQDLEQLELNINQTKKKVTYSLKDLKPNNNCQSLLSYLDLLLQRTIAEKFNLNSGYRYQKAEKILFCIDLDKKQQAIFNEFKCLFSEYCEKTNNYQQFLEILLTQYQRDSNRIQKINNSKQEICSIYETIKSYLKDYKIKFKDIQHHTKKYFPDNFQHKQQFYECYKKFINKEHKFLSYLNPPNQKQQISKTQFIYVLSKLDLIYEGKQECLYRNDSEDIDIYHKFTLKYNIERFLKIIESKTKDNKDFNIEVKKEVKDQGQLYGIVDLLVGDTIYKFVYNFQEVYPIQIAHQDIIQQLAFALILNEQGAKITQISFYNIIEEDKIDYSIQKFIENPVISKDYLEFLKYKASSLEQEFVQTSYGEQQIEQQQMPNLNLANEINNYQLQSNQNQSQQILQFQEQFDSNKDSLKEIQQDKSPFQIKEQQKNEIHQLNQFQYTNYQDLNQKSFDDICIQNQFYSYQDNTFQKESKQKSFDDQMLKKNQQINLFETKYMNQNVSLNNYDYNIEQNQIQQQHQNQQDQKRYPFQFINEGSQLEEDQKLNKFHFQFQNEQNMLNNQNQTVNNKLLIENQNQLFIKQAKQNQLFQSDTQNEEEKIIDKFQEPIPYTNYYCKESMNNQIKLITQTNSNNFGNIPKFQNQQSLFEESDFIQNQQKQIISKVTDNNPKSDLNQNFPQQAGQFLKTNVLENIPQNTLDNKQLDQIENSNLYQKSNNLHLLAHQQVNQDKIIKEIQEQLSKLNQLVINNTKNIIEILQWLSQDINNLNDKSVNEQIQQLQISLSKQFVKINYQKIQLMLIMYTANKSYSDFKKNELIQFLVDLITIEQNNKPINKKNIKFANQIDSYPTSDEDLDLDEQILKIKQGLAIESQIEQCNDWYEIRGDVAKILKKRDKPNKRQFEQTDESIQNEQQVYKQLKQ</sequence>
<dbReference type="GO" id="GO:0016787">
    <property type="term" value="F:hydrolase activity"/>
    <property type="evidence" value="ECO:0007669"/>
    <property type="project" value="UniProtKB-KW"/>
</dbReference>